<dbReference type="EMBL" id="KB644413">
    <property type="protein sequence ID" value="EPS31437.1"/>
    <property type="molecule type" value="Genomic_DNA"/>
</dbReference>
<feature type="domain" description="2EXR" evidence="1">
    <location>
        <begin position="19"/>
        <end position="112"/>
    </location>
</feature>
<proteinExistence type="predicted"/>
<evidence type="ECO:0000313" key="2">
    <source>
        <dbReference type="EMBL" id="EPS31437.1"/>
    </source>
</evidence>
<dbReference type="STRING" id="933388.S8B9I0"/>
<dbReference type="Pfam" id="PF20150">
    <property type="entry name" value="2EXR"/>
    <property type="match status" value="1"/>
</dbReference>
<dbReference type="PhylomeDB" id="S8B9I0"/>
<reference evidence="2 3" key="1">
    <citation type="journal article" date="2013" name="PLoS ONE">
        <title>Genomic and secretomic analyses reveal unique features of the lignocellulolytic enzyme system of Penicillium decumbens.</title>
        <authorList>
            <person name="Liu G."/>
            <person name="Zhang L."/>
            <person name="Wei X."/>
            <person name="Zou G."/>
            <person name="Qin Y."/>
            <person name="Ma L."/>
            <person name="Li J."/>
            <person name="Zheng H."/>
            <person name="Wang S."/>
            <person name="Wang C."/>
            <person name="Xun L."/>
            <person name="Zhao G.-P."/>
            <person name="Zhou Z."/>
            <person name="Qu Y."/>
        </authorList>
    </citation>
    <scope>NUCLEOTIDE SEQUENCE [LARGE SCALE GENOMIC DNA]</scope>
    <source>
        <strain evidence="3">114-2 / CGMCC 5302</strain>
    </source>
</reference>
<dbReference type="PANTHER" id="PTHR35910:SF6">
    <property type="entry name" value="2EXR DOMAIN-CONTAINING PROTEIN"/>
    <property type="match status" value="1"/>
</dbReference>
<name>S8B9I0_PENO1</name>
<evidence type="ECO:0000313" key="3">
    <source>
        <dbReference type="Proteomes" id="UP000019376"/>
    </source>
</evidence>
<evidence type="ECO:0000259" key="1">
    <source>
        <dbReference type="Pfam" id="PF20150"/>
    </source>
</evidence>
<dbReference type="PANTHER" id="PTHR35910">
    <property type="entry name" value="2EXR DOMAIN-CONTAINING PROTEIN"/>
    <property type="match status" value="1"/>
</dbReference>
<dbReference type="InterPro" id="IPR045518">
    <property type="entry name" value="2EXR"/>
</dbReference>
<dbReference type="Proteomes" id="UP000019376">
    <property type="component" value="Unassembled WGS sequence"/>
</dbReference>
<dbReference type="OrthoDB" id="3540486at2759"/>
<protein>
    <recommendedName>
        <fullName evidence="1">2EXR domain-containing protein</fullName>
    </recommendedName>
</protein>
<organism evidence="2 3">
    <name type="scientific">Penicillium oxalicum (strain 114-2 / CGMCC 5302)</name>
    <name type="common">Penicillium decumbens</name>
    <dbReference type="NCBI Taxonomy" id="933388"/>
    <lineage>
        <taxon>Eukaryota</taxon>
        <taxon>Fungi</taxon>
        <taxon>Dikarya</taxon>
        <taxon>Ascomycota</taxon>
        <taxon>Pezizomycotina</taxon>
        <taxon>Eurotiomycetes</taxon>
        <taxon>Eurotiomycetidae</taxon>
        <taxon>Eurotiales</taxon>
        <taxon>Aspergillaceae</taxon>
        <taxon>Penicillium</taxon>
    </lineage>
</organism>
<keyword evidence="3" id="KW-1185">Reference proteome</keyword>
<accession>S8B9I0</accession>
<sequence>MTSERIHSPGQEMALEAAFPQFTRLPPELRVMIWELCIPNRVIELNQPPELIRGATGCRRASPRRRLLPTIAYVNHQARAEVLRHLFEMPRLQFGGRWTPTEDFSVQNNRDIVVLYNSHPVDLLHSWRGDPRIRNIFQQIQRHAADVAICSVRTQPHSNGLLNILGLRQVLIPFTGWHDPLIIMRDITIHATRAEVAPTGLFGLLGDAPIQLVDPFDEREVSLYCQLYRDVQCGQNRSTSRFFDTLEDLTGLVWEEVRRAQTREVWLWWLEWSMQGFAGIEDPDHIFVPYEETLDLDMRSVATFTGDDANSDIRVDLFTANEGHPLVQNILSHISYTPRVMFRWCDRYCHGVTVAACLCL</sequence>
<dbReference type="AlphaFoldDB" id="S8B9I0"/>
<gene>
    <name evidence="2" type="ORF">PDE_06392</name>
</gene>
<dbReference type="HOGENOM" id="CLU_058063_0_0_1"/>